<evidence type="ECO:0000313" key="2">
    <source>
        <dbReference type="EMBL" id="KAK3053223.1"/>
    </source>
</evidence>
<dbReference type="Proteomes" id="UP001271007">
    <property type="component" value="Unassembled WGS sequence"/>
</dbReference>
<protein>
    <submittedName>
        <fullName evidence="2">Uncharacterized protein</fullName>
    </submittedName>
</protein>
<evidence type="ECO:0000313" key="3">
    <source>
        <dbReference type="Proteomes" id="UP001271007"/>
    </source>
</evidence>
<sequence length="307" mass="33116">MHVLAPGLERVLVLDSDQLIMKSMDALFEGLPEVDLAAPRAYWLGKDFLASTFMMIKLSDRLWHSVQSAVAAVEYNKFDMDLINDLLGDTVMMLSGTYVTLNSHWEDWNLPNIFHTESTINMETVDALNRLVKSPGSLHRPLIAPPQGGFQDKRQVQPLEAGVDVESTNPEPIESLVPSTAALLSTSTTVAVLPSSSGSPQAGEDAPAAFAVSSPSPRFPANHPITKELYRLHDSIAVLHFSAVGKPWVHGAATLGWLRPDPHPLLAGQVEMWRAIARDVCPGGTEFGSPNDTTGVLQDTPGAAGVP</sequence>
<dbReference type="EMBL" id="JAWDJX010000017">
    <property type="protein sequence ID" value="KAK3053223.1"/>
    <property type="molecule type" value="Genomic_DNA"/>
</dbReference>
<evidence type="ECO:0000256" key="1">
    <source>
        <dbReference type="SAM" id="MobiDB-lite"/>
    </source>
</evidence>
<comment type="caution">
    <text evidence="2">The sequence shown here is derived from an EMBL/GenBank/DDBJ whole genome shotgun (WGS) entry which is preliminary data.</text>
</comment>
<feature type="compositionally biased region" description="Polar residues" evidence="1">
    <location>
        <begin position="288"/>
        <end position="297"/>
    </location>
</feature>
<reference evidence="2" key="1">
    <citation type="submission" date="2023-04" db="EMBL/GenBank/DDBJ databases">
        <title>Black Yeasts Isolated from many extreme environments.</title>
        <authorList>
            <person name="Coleine C."/>
            <person name="Stajich J.E."/>
            <person name="Selbmann L."/>
        </authorList>
    </citation>
    <scope>NUCLEOTIDE SEQUENCE</scope>
    <source>
        <strain evidence="2">CCFEE 5312</strain>
    </source>
</reference>
<organism evidence="2 3">
    <name type="scientific">Extremus antarcticus</name>
    <dbReference type="NCBI Taxonomy" id="702011"/>
    <lineage>
        <taxon>Eukaryota</taxon>
        <taxon>Fungi</taxon>
        <taxon>Dikarya</taxon>
        <taxon>Ascomycota</taxon>
        <taxon>Pezizomycotina</taxon>
        <taxon>Dothideomycetes</taxon>
        <taxon>Dothideomycetidae</taxon>
        <taxon>Mycosphaerellales</taxon>
        <taxon>Extremaceae</taxon>
        <taxon>Extremus</taxon>
    </lineage>
</organism>
<dbReference type="Gene3D" id="3.90.550.10">
    <property type="entry name" value="Spore Coat Polysaccharide Biosynthesis Protein SpsA, Chain A"/>
    <property type="match status" value="1"/>
</dbReference>
<dbReference type="AlphaFoldDB" id="A0AAJ0G9C4"/>
<keyword evidence="3" id="KW-1185">Reference proteome</keyword>
<proteinExistence type="predicted"/>
<accession>A0AAJ0G9C4</accession>
<feature type="region of interest" description="Disordered" evidence="1">
    <location>
        <begin position="194"/>
        <end position="215"/>
    </location>
</feature>
<name>A0AAJ0G9C4_9PEZI</name>
<gene>
    <name evidence="2" type="ORF">LTR09_005849</name>
</gene>
<dbReference type="InterPro" id="IPR029044">
    <property type="entry name" value="Nucleotide-diphossugar_trans"/>
</dbReference>
<dbReference type="SUPFAM" id="SSF53448">
    <property type="entry name" value="Nucleotide-diphospho-sugar transferases"/>
    <property type="match status" value="1"/>
</dbReference>
<feature type="compositionally biased region" description="Low complexity" evidence="1">
    <location>
        <begin position="206"/>
        <end position="215"/>
    </location>
</feature>
<feature type="region of interest" description="Disordered" evidence="1">
    <location>
        <begin position="284"/>
        <end position="307"/>
    </location>
</feature>